<feature type="transmembrane region" description="Helical" evidence="11">
    <location>
        <begin position="1040"/>
        <end position="1065"/>
    </location>
</feature>
<dbReference type="InterPro" id="IPR003439">
    <property type="entry name" value="ABC_transporter-like_ATP-bd"/>
</dbReference>
<dbReference type="EMBL" id="KV722351">
    <property type="protein sequence ID" value="OCH93740.1"/>
    <property type="molecule type" value="Genomic_DNA"/>
</dbReference>
<feature type="transmembrane region" description="Helical" evidence="11">
    <location>
        <begin position="997"/>
        <end position="1020"/>
    </location>
</feature>
<keyword evidence="9" id="KW-0175">Coiled coil</keyword>
<feature type="transmembrane region" description="Helical" evidence="11">
    <location>
        <begin position="479"/>
        <end position="498"/>
    </location>
</feature>
<dbReference type="PROSITE" id="PS50929">
    <property type="entry name" value="ABC_TM1F"/>
    <property type="match status" value="2"/>
</dbReference>
<evidence type="ECO:0000256" key="2">
    <source>
        <dbReference type="ARBA" id="ARBA00022448"/>
    </source>
</evidence>
<dbReference type="FunFam" id="1.20.1560.10:FF:000013">
    <property type="entry name" value="ABC transporter C family member 2"/>
    <property type="match status" value="1"/>
</dbReference>
<feature type="transmembrane region" description="Helical" evidence="11">
    <location>
        <begin position="504"/>
        <end position="526"/>
    </location>
</feature>
<dbReference type="GO" id="GO:0005524">
    <property type="term" value="F:ATP binding"/>
    <property type="evidence" value="ECO:0007669"/>
    <property type="project" value="UniProtKB-KW"/>
</dbReference>
<dbReference type="FunFam" id="3.40.50.300:FF:000163">
    <property type="entry name" value="Multidrug resistance-associated protein member 4"/>
    <property type="match status" value="1"/>
</dbReference>
<feature type="transmembrane region" description="Helical" evidence="11">
    <location>
        <begin position="167"/>
        <end position="186"/>
    </location>
</feature>
<feature type="region of interest" description="Disordered" evidence="10">
    <location>
        <begin position="1674"/>
        <end position="1704"/>
    </location>
</feature>
<dbReference type="InterPro" id="IPR003593">
    <property type="entry name" value="AAA+_ATPase"/>
</dbReference>
<feature type="domain" description="ABC transmembrane type-1" evidence="13">
    <location>
        <begin position="1001"/>
        <end position="1270"/>
    </location>
</feature>
<evidence type="ECO:0000256" key="10">
    <source>
        <dbReference type="SAM" id="MobiDB-lite"/>
    </source>
</evidence>
<keyword evidence="5" id="KW-0547">Nucleotide-binding</keyword>
<evidence type="ECO:0000256" key="1">
    <source>
        <dbReference type="ARBA" id="ARBA00004141"/>
    </source>
</evidence>
<feature type="transmembrane region" description="Helical" evidence="11">
    <location>
        <begin position="1131"/>
        <end position="1160"/>
    </location>
</feature>
<feature type="transmembrane region" description="Helical" evidence="11">
    <location>
        <begin position="103"/>
        <end position="125"/>
    </location>
</feature>
<sequence length="1704" mass="189091">MGVVRPLGDLVSSLQVVLSPEVLRTQVSDASVFPKEQYTWKNSLVLPAAVASISVALLLLHLLVLLLSRFVPKAVSLDGTSSRLIVAAENGHYSQPRVTRFRVARLLCVVALLALSILTVISPGIRDVHSAANNSSIWLDISLCGVYAYLSLLSLASVLAGQRLNRIVRLHLATVLAVTWGVYVYRDVWPLATFTLTPLDAGEGRMLWMKLILLTVAGAVIPLTAPRQYIPLDPDNPKEPNPEQTASILSVALYFHLDPVVFKAYRTRHLKLDELPPTADYDVVKSLIKKSYPHLDPFEVKKDRHLFWGLLRVFCNYLETGGEGAVVRPWVWISWLFFGPALSSAALQWHIFISTRIAVRVQAIIISLVFDHSLRIRVKAEDDKSPGASAEPRAVTTPDTTSVEESTEGRSTDSQTANEGDTIRANSVGADSSSKNKPKTKSKVEKPTAAAGEKAKNIVGKLNNLATLDVNNITNARDFLALFIMGPMQTGVSIWFLYSVLGWSSFVGLATMLALFPIPGYITSLTQQVQREKMKRTDARVQAVTETLNVIRMIKLFGWESRATDQIGEKRQDELLWQKKYQILSLSINIMNYMIPLVIMLTTFFTYIFSSMAGAHIDRYLTRPSAYVFLSVFDLLRKSWSQTTAMIPSVVQGKVSLERVADFLRKAELLDEFAAIRDGESLAPAGEVPAAVIGFRKATFTWANEGNGTFTPGTQRHKFTLRVEEELVFKRGHFNLIVGPTGSGKTSLLMALLGEMHYIPAGPDSYVSLPRSGGVAYAAQESWVQNETIKENILFGSPYDEERYDKVVTQCALQRDLSLFGAGDQTEVGEKGLTLSASSFITFQARITLARAIYSSAEILLLDDVLAALDVHTAKWIVDKCFKGDLLRGRTVILVTHNVAIASPIAELVVSLGTDGRIASVGSLDSALAKNKKLSKEVQEEKEEIKKAENEDKVESDVPARTSSDGKLVVEEEIAMGHVGWAAMKLYLKALGGRYPVLFWIGCVGGIFMTNLIITIQVWFLGYWAQQYEEHDPKDVHVAYYLTIYSALLLLVTAMFSSSWITWVLGGLRASRQIHQELITSILGTTLRWLDKTPISRIIARCTQDVGAIDSTVQMYMFRIIDQTLDMSIRFFAVVAFSPIFFIPGAIIAGAGGICGQIYMKAQPPVLGHFGAAIAGLTSIRAYGAQELFRKESLKRIDHYTRAAVPFYDLARWVSIRLDALGGLFVTSLAIYLIYFTNTRPSNIGFALNMAAGFAGMIFWWIRIMNELELSGGTYALYIEVEHEPKPTSDGIPPAYWPSSGKLTVVNLSARYSADGPRVLHEISFEIGSGERVGIVGRTGSGKSSLTLALLRCIITEGNVYYDGLLTDSMNLNTLRSNITIIPQVPELLSGTLRQNLDPFGQHDDAVLNDALRAAGLFSLQSEDDEGRIALDSEIATGGGNFSVGQRQIIALARAIVRQSKLLILDEDHATDAVIQQSLRNELGKDVTLLTIAHRLQTIMDADKIMVLDEGRIVEFDKPSELLKNPKGMLRALVEESGDKESLYNMAQQTNRQECTLARAHEQLQAQEDKSKKKRTKVFGDGLPKLLTGDEFFRQVQEFEQRVADEELQKAQRKASRVTHAAMLVAWKTQNKERKARNDARRAEYQATVKVWELEREQAKLEKRKTRWNKPKMWKLEPAVPRPKRVVEDEDEVEDSSSDDGVEG</sequence>
<feature type="compositionally biased region" description="Acidic residues" evidence="10">
    <location>
        <begin position="1688"/>
        <end position="1704"/>
    </location>
</feature>
<dbReference type="CDD" id="cd18604">
    <property type="entry name" value="ABC_6TM_VMR1_D2_like"/>
    <property type="match status" value="1"/>
</dbReference>
<evidence type="ECO:0000256" key="9">
    <source>
        <dbReference type="SAM" id="Coils"/>
    </source>
</evidence>
<feature type="transmembrane region" description="Helical" evidence="11">
    <location>
        <begin position="1220"/>
        <end position="1238"/>
    </location>
</feature>
<keyword evidence="2" id="KW-0813">Transport</keyword>
<evidence type="ECO:0000259" key="12">
    <source>
        <dbReference type="PROSITE" id="PS50893"/>
    </source>
</evidence>
<evidence type="ECO:0000256" key="4">
    <source>
        <dbReference type="ARBA" id="ARBA00022737"/>
    </source>
</evidence>
<dbReference type="GO" id="GO:0016020">
    <property type="term" value="C:membrane"/>
    <property type="evidence" value="ECO:0007669"/>
    <property type="project" value="UniProtKB-SubCell"/>
</dbReference>
<feature type="transmembrane region" description="Helical" evidence="11">
    <location>
        <begin position="44"/>
        <end position="67"/>
    </location>
</feature>
<evidence type="ECO:0000256" key="3">
    <source>
        <dbReference type="ARBA" id="ARBA00022692"/>
    </source>
</evidence>
<gene>
    <name evidence="14" type="ORF">OBBRIDRAFT_810929</name>
</gene>
<feature type="coiled-coil region" evidence="9">
    <location>
        <begin position="924"/>
        <end position="958"/>
    </location>
</feature>
<feature type="region of interest" description="Disordered" evidence="10">
    <location>
        <begin position="381"/>
        <end position="450"/>
    </location>
</feature>
<keyword evidence="7 11" id="KW-1133">Transmembrane helix</keyword>
<evidence type="ECO:0000256" key="11">
    <source>
        <dbReference type="SAM" id="Phobius"/>
    </source>
</evidence>
<evidence type="ECO:0000256" key="5">
    <source>
        <dbReference type="ARBA" id="ARBA00022741"/>
    </source>
</evidence>
<dbReference type="InterPro" id="IPR050173">
    <property type="entry name" value="ABC_transporter_C-like"/>
</dbReference>
<dbReference type="Proteomes" id="UP000250043">
    <property type="component" value="Unassembled WGS sequence"/>
</dbReference>
<feature type="transmembrane region" description="Helical" evidence="11">
    <location>
        <begin position="1244"/>
        <end position="1262"/>
    </location>
</feature>
<dbReference type="PANTHER" id="PTHR24223">
    <property type="entry name" value="ATP-BINDING CASSETTE SUB-FAMILY C"/>
    <property type="match status" value="1"/>
</dbReference>
<evidence type="ECO:0000313" key="15">
    <source>
        <dbReference type="Proteomes" id="UP000250043"/>
    </source>
</evidence>
<dbReference type="SUPFAM" id="SSF52540">
    <property type="entry name" value="P-loop containing nucleoside triphosphate hydrolases"/>
    <property type="match status" value="2"/>
</dbReference>
<keyword evidence="6" id="KW-0067">ATP-binding</keyword>
<dbReference type="InterPro" id="IPR036640">
    <property type="entry name" value="ABC1_TM_sf"/>
</dbReference>
<feature type="domain" description="ABC transporter" evidence="12">
    <location>
        <begin position="1303"/>
        <end position="1535"/>
    </location>
</feature>
<name>A0A8E2J379_9APHY</name>
<dbReference type="InterPro" id="IPR011527">
    <property type="entry name" value="ABC1_TM_dom"/>
</dbReference>
<dbReference type="GO" id="GO:0016887">
    <property type="term" value="F:ATP hydrolysis activity"/>
    <property type="evidence" value="ECO:0007669"/>
    <property type="project" value="InterPro"/>
</dbReference>
<evidence type="ECO:0000256" key="6">
    <source>
        <dbReference type="ARBA" id="ARBA00022840"/>
    </source>
</evidence>
<dbReference type="CDD" id="cd18596">
    <property type="entry name" value="ABC_6TM_VMR1_D1_like"/>
    <property type="match status" value="1"/>
</dbReference>
<evidence type="ECO:0000313" key="14">
    <source>
        <dbReference type="EMBL" id="OCH93740.1"/>
    </source>
</evidence>
<feature type="transmembrane region" description="Helical" evidence="11">
    <location>
        <begin position="1166"/>
        <end position="1184"/>
    </location>
</feature>
<feature type="transmembrane region" description="Helical" evidence="11">
    <location>
        <begin position="137"/>
        <end position="160"/>
    </location>
</feature>
<dbReference type="SMART" id="SM00382">
    <property type="entry name" value="AAA"/>
    <property type="match status" value="2"/>
</dbReference>
<feature type="domain" description="ABC transmembrane type-1" evidence="13">
    <location>
        <begin position="459"/>
        <end position="652"/>
    </location>
</feature>
<keyword evidence="3 11" id="KW-0812">Transmembrane</keyword>
<evidence type="ECO:0000256" key="8">
    <source>
        <dbReference type="ARBA" id="ARBA00023136"/>
    </source>
</evidence>
<dbReference type="PANTHER" id="PTHR24223:SF356">
    <property type="entry name" value="ATP-BINDING CASSETTE TRANSPORTER ABC4"/>
    <property type="match status" value="1"/>
</dbReference>
<feature type="transmembrane region" description="Helical" evidence="11">
    <location>
        <begin position="590"/>
        <end position="608"/>
    </location>
</feature>
<evidence type="ECO:0008006" key="16">
    <source>
        <dbReference type="Google" id="ProtNLM"/>
    </source>
</evidence>
<dbReference type="InterPro" id="IPR027417">
    <property type="entry name" value="P-loop_NTPase"/>
</dbReference>
<proteinExistence type="predicted"/>
<organism evidence="14 15">
    <name type="scientific">Obba rivulosa</name>
    <dbReference type="NCBI Taxonomy" id="1052685"/>
    <lineage>
        <taxon>Eukaryota</taxon>
        <taxon>Fungi</taxon>
        <taxon>Dikarya</taxon>
        <taxon>Basidiomycota</taxon>
        <taxon>Agaricomycotina</taxon>
        <taxon>Agaricomycetes</taxon>
        <taxon>Polyporales</taxon>
        <taxon>Gelatoporiaceae</taxon>
        <taxon>Obba</taxon>
    </lineage>
</organism>
<dbReference type="CDD" id="cd03244">
    <property type="entry name" value="ABCC_MRP_domain2"/>
    <property type="match status" value="1"/>
</dbReference>
<dbReference type="Pfam" id="PF00664">
    <property type="entry name" value="ABC_membrane"/>
    <property type="match status" value="2"/>
</dbReference>
<dbReference type="PROSITE" id="PS50893">
    <property type="entry name" value="ABC_TRANSPORTER_2"/>
    <property type="match status" value="2"/>
</dbReference>
<keyword evidence="15" id="KW-1185">Reference proteome</keyword>
<keyword evidence="4" id="KW-0677">Repeat</keyword>
<dbReference type="Pfam" id="PF00005">
    <property type="entry name" value="ABC_tran"/>
    <property type="match status" value="2"/>
</dbReference>
<feature type="transmembrane region" description="Helical" evidence="11">
    <location>
        <begin position="206"/>
        <end position="225"/>
    </location>
</feature>
<comment type="subcellular location">
    <subcellularLocation>
        <location evidence="1">Membrane</location>
        <topology evidence="1">Multi-pass membrane protein</topology>
    </subcellularLocation>
</comment>
<dbReference type="SUPFAM" id="SSF90123">
    <property type="entry name" value="ABC transporter transmembrane region"/>
    <property type="match status" value="2"/>
</dbReference>
<keyword evidence="8 11" id="KW-0472">Membrane</keyword>
<feature type="domain" description="ABC transporter" evidence="12">
    <location>
        <begin position="703"/>
        <end position="940"/>
    </location>
</feature>
<dbReference type="CDD" id="cd03250">
    <property type="entry name" value="ABCC_MRP_domain1"/>
    <property type="match status" value="1"/>
</dbReference>
<dbReference type="GO" id="GO:0140359">
    <property type="term" value="F:ABC-type transporter activity"/>
    <property type="evidence" value="ECO:0007669"/>
    <property type="project" value="InterPro"/>
</dbReference>
<evidence type="ECO:0000256" key="7">
    <source>
        <dbReference type="ARBA" id="ARBA00022989"/>
    </source>
</evidence>
<protein>
    <recommendedName>
        <fullName evidence="16">P-loop containing nucleoside triphosphate hydrolase protein</fullName>
    </recommendedName>
</protein>
<dbReference type="Gene3D" id="1.20.1560.10">
    <property type="entry name" value="ABC transporter type 1, transmembrane domain"/>
    <property type="match status" value="2"/>
</dbReference>
<reference evidence="14 15" key="1">
    <citation type="submission" date="2016-07" db="EMBL/GenBank/DDBJ databases">
        <title>Draft genome of the white-rot fungus Obba rivulosa 3A-2.</title>
        <authorList>
            <consortium name="DOE Joint Genome Institute"/>
            <person name="Miettinen O."/>
            <person name="Riley R."/>
            <person name="Acob R."/>
            <person name="Barry K."/>
            <person name="Cullen D."/>
            <person name="De Vries R."/>
            <person name="Hainaut M."/>
            <person name="Hatakka A."/>
            <person name="Henrissat B."/>
            <person name="Hilden K."/>
            <person name="Kuo R."/>
            <person name="Labutti K."/>
            <person name="Lipzen A."/>
            <person name="Makela M.R."/>
            <person name="Sandor L."/>
            <person name="Spatafora J.W."/>
            <person name="Grigoriev I.V."/>
            <person name="Hibbett D.S."/>
        </authorList>
    </citation>
    <scope>NUCLEOTIDE SEQUENCE [LARGE SCALE GENOMIC DNA]</scope>
    <source>
        <strain evidence="14 15">3A-2</strain>
    </source>
</reference>
<evidence type="ECO:0000259" key="13">
    <source>
        <dbReference type="PROSITE" id="PS50929"/>
    </source>
</evidence>
<accession>A0A8E2J379</accession>
<dbReference type="OrthoDB" id="6500128at2759"/>
<dbReference type="Gene3D" id="3.40.50.300">
    <property type="entry name" value="P-loop containing nucleotide triphosphate hydrolases"/>
    <property type="match status" value="2"/>
</dbReference>